<keyword evidence="6" id="KW-1185">Reference proteome</keyword>
<dbReference type="Pfam" id="PF02623">
    <property type="entry name" value="FliW"/>
    <property type="match status" value="1"/>
</dbReference>
<evidence type="ECO:0000256" key="2">
    <source>
        <dbReference type="ARBA" id="ARBA00022795"/>
    </source>
</evidence>
<dbReference type="InterPro" id="IPR024046">
    <property type="entry name" value="Flagellar_assmbl_FliW_dom_sf"/>
</dbReference>
<accession>A0A927BS86</accession>
<dbReference type="SUPFAM" id="SSF141457">
    <property type="entry name" value="BH3618-like"/>
    <property type="match status" value="1"/>
</dbReference>
<keyword evidence="4" id="KW-0143">Chaperone</keyword>
<dbReference type="PANTHER" id="PTHR39190">
    <property type="entry name" value="FLAGELLAR ASSEMBLY FACTOR FLIW"/>
    <property type="match status" value="1"/>
</dbReference>
<dbReference type="AlphaFoldDB" id="A0A927BS86"/>
<keyword evidence="1 4" id="KW-0963">Cytoplasm</keyword>
<evidence type="ECO:0000313" key="5">
    <source>
        <dbReference type="EMBL" id="MBD2845832.1"/>
    </source>
</evidence>
<dbReference type="Proteomes" id="UP000621560">
    <property type="component" value="Unassembled WGS sequence"/>
</dbReference>
<proteinExistence type="inferred from homology"/>
<reference evidence="5" key="1">
    <citation type="submission" date="2020-09" db="EMBL/GenBank/DDBJ databases">
        <title>A novel bacterium of genus Paenibacillus, isolated from South China Sea.</title>
        <authorList>
            <person name="Huang H."/>
            <person name="Mo K."/>
            <person name="Hu Y."/>
        </authorList>
    </citation>
    <scope>NUCLEOTIDE SEQUENCE</scope>
    <source>
        <strain evidence="5">IB182496</strain>
    </source>
</reference>
<keyword evidence="2 4" id="KW-1005">Bacterial flagellum biogenesis</keyword>
<name>A0A927BS86_9BACL</name>
<dbReference type="GO" id="GO:0006417">
    <property type="term" value="P:regulation of translation"/>
    <property type="evidence" value="ECO:0007669"/>
    <property type="project" value="UniProtKB-KW"/>
</dbReference>
<dbReference type="RefSeq" id="WP_190917806.1">
    <property type="nucleotide sequence ID" value="NZ_JACXIZ010000019.1"/>
</dbReference>
<evidence type="ECO:0000256" key="4">
    <source>
        <dbReference type="HAMAP-Rule" id="MF_01185"/>
    </source>
</evidence>
<evidence type="ECO:0000256" key="3">
    <source>
        <dbReference type="ARBA" id="ARBA00022845"/>
    </source>
</evidence>
<dbReference type="GO" id="GO:0044780">
    <property type="term" value="P:bacterial-type flagellum assembly"/>
    <property type="evidence" value="ECO:0007669"/>
    <property type="project" value="UniProtKB-UniRule"/>
</dbReference>
<keyword evidence="5" id="KW-0966">Cell projection</keyword>
<comment type="similarity">
    <text evidence="4">Belongs to the FliW family.</text>
</comment>
<gene>
    <name evidence="4" type="primary">fliW</name>
    <name evidence="5" type="ORF">IDH44_11575</name>
</gene>
<evidence type="ECO:0000256" key="1">
    <source>
        <dbReference type="ARBA" id="ARBA00022490"/>
    </source>
</evidence>
<sequence length="151" mass="16604">MEVQTSHFGLLDVPESELIRFPKGLPGFEECTLFIMVSPEEDEPFSFLQSAQRMELVFVVADPFLFYAEYDFELPHAALAELNISSPEQVLIRGIISMGDDPAKTSINLVAPIVVNTDARIGKQVVLAATQYKTRHPIFSNSSSGSVLKGG</sequence>
<protein>
    <recommendedName>
        <fullName evidence="4">Flagellar assembly factor FliW</fullName>
    </recommendedName>
</protein>
<dbReference type="GO" id="GO:0005737">
    <property type="term" value="C:cytoplasm"/>
    <property type="evidence" value="ECO:0007669"/>
    <property type="project" value="UniProtKB-SubCell"/>
</dbReference>
<keyword evidence="5" id="KW-0969">Cilium</keyword>
<comment type="caution">
    <text evidence="5">The sequence shown here is derived from an EMBL/GenBank/DDBJ whole genome shotgun (WGS) entry which is preliminary data.</text>
</comment>
<evidence type="ECO:0000313" key="6">
    <source>
        <dbReference type="Proteomes" id="UP000621560"/>
    </source>
</evidence>
<comment type="function">
    <text evidence="4">Acts as an anti-CsrA protein, binds CsrA and prevents it from repressing translation of its target genes, one of which is flagellin. Binds to flagellin and participates in the assembly of the flagellum.</text>
</comment>
<comment type="subunit">
    <text evidence="4">Interacts with translational regulator CsrA and flagellin(s).</text>
</comment>
<organism evidence="5 6">
    <name type="scientific">Paenibacillus sabuli</name>
    <dbReference type="NCBI Taxonomy" id="2772509"/>
    <lineage>
        <taxon>Bacteria</taxon>
        <taxon>Bacillati</taxon>
        <taxon>Bacillota</taxon>
        <taxon>Bacilli</taxon>
        <taxon>Bacillales</taxon>
        <taxon>Paenibacillaceae</taxon>
        <taxon>Paenibacillus</taxon>
    </lineage>
</organism>
<dbReference type="Gene3D" id="2.30.290.10">
    <property type="entry name" value="BH3618-like"/>
    <property type="match status" value="1"/>
</dbReference>
<dbReference type="PANTHER" id="PTHR39190:SF1">
    <property type="entry name" value="FLAGELLAR ASSEMBLY FACTOR FLIW"/>
    <property type="match status" value="1"/>
</dbReference>
<keyword evidence="5" id="KW-0282">Flagellum</keyword>
<keyword evidence="3 4" id="KW-0810">Translation regulation</keyword>
<dbReference type="HAMAP" id="MF_01185">
    <property type="entry name" value="FliW"/>
    <property type="match status" value="1"/>
</dbReference>
<comment type="subcellular location">
    <subcellularLocation>
        <location evidence="4">Cytoplasm</location>
    </subcellularLocation>
</comment>
<dbReference type="EMBL" id="JACXIZ010000019">
    <property type="protein sequence ID" value="MBD2845832.1"/>
    <property type="molecule type" value="Genomic_DNA"/>
</dbReference>
<dbReference type="NCBIfam" id="NF009793">
    <property type="entry name" value="PRK13285.1-1"/>
    <property type="match status" value="1"/>
</dbReference>
<dbReference type="InterPro" id="IPR003775">
    <property type="entry name" value="Flagellar_assembly_factor_FliW"/>
</dbReference>